<dbReference type="AlphaFoldDB" id="A0A1C7FGX9"/>
<name>A0A1C7FGX9_9VIBR</name>
<evidence type="ECO:0000313" key="1">
    <source>
        <dbReference type="EMBL" id="ANU38713.1"/>
    </source>
</evidence>
<keyword evidence="2" id="KW-1185">Reference proteome</keyword>
<protein>
    <submittedName>
        <fullName evidence="1">Uncharacterized protein</fullName>
    </submittedName>
</protein>
<evidence type="ECO:0000313" key="2">
    <source>
        <dbReference type="Proteomes" id="UP000092528"/>
    </source>
</evidence>
<reference evidence="1 2" key="1">
    <citation type="submission" date="2016-07" db="EMBL/GenBank/DDBJ databases">
        <title>Genome sequencing of Vibrio scophthalmi strain VS-05, an isolated from Paralichthys olivaceus.</title>
        <authorList>
            <person name="Han H.-J."/>
        </authorList>
    </citation>
    <scope>NUCLEOTIDE SEQUENCE [LARGE SCALE GENOMIC DNA]</scope>
    <source>
        <strain evidence="1 2">VS-05</strain>
    </source>
</reference>
<proteinExistence type="predicted"/>
<dbReference type="EMBL" id="CP016415">
    <property type="protein sequence ID" value="ANU38713.1"/>
    <property type="molecule type" value="Genomic_DNA"/>
</dbReference>
<organism evidence="1 2">
    <name type="scientific">Vibrio scophthalmi</name>
    <dbReference type="NCBI Taxonomy" id="45658"/>
    <lineage>
        <taxon>Bacteria</taxon>
        <taxon>Pseudomonadati</taxon>
        <taxon>Pseudomonadota</taxon>
        <taxon>Gammaproteobacteria</taxon>
        <taxon>Vibrionales</taxon>
        <taxon>Vibrionaceae</taxon>
        <taxon>Vibrio</taxon>
    </lineage>
</organism>
<dbReference type="Proteomes" id="UP000092528">
    <property type="component" value="Chromosome 2"/>
</dbReference>
<accession>A0A1C7FGX9</accession>
<sequence length="85" mass="9810">MTIKMSQNDLVKRISDLDVETTLIRNEVMNITGEFFALEKEVDSEIWDQAVLAFPNESDHLSRSLRYREGINAAYKATLDELKCE</sequence>
<gene>
    <name evidence="1" type="ORF">VSVS05_03676</name>
</gene>